<dbReference type="Gene3D" id="3.40.50.300">
    <property type="entry name" value="P-loop containing nucleotide triphosphate hydrolases"/>
    <property type="match status" value="1"/>
</dbReference>
<name>A0A291Q8N1_9ACTN</name>
<feature type="region of interest" description="Disordered" evidence="1">
    <location>
        <begin position="37"/>
        <end position="57"/>
    </location>
</feature>
<evidence type="ECO:0000313" key="2">
    <source>
        <dbReference type="EMBL" id="ATL27845.1"/>
    </source>
</evidence>
<evidence type="ECO:0000313" key="3">
    <source>
        <dbReference type="Proteomes" id="UP000221011"/>
    </source>
</evidence>
<evidence type="ECO:0000256" key="1">
    <source>
        <dbReference type="SAM" id="MobiDB-lite"/>
    </source>
</evidence>
<organism evidence="2 3">
    <name type="scientific">Streptomyces formicae</name>
    <dbReference type="NCBI Taxonomy" id="1616117"/>
    <lineage>
        <taxon>Bacteria</taxon>
        <taxon>Bacillati</taxon>
        <taxon>Actinomycetota</taxon>
        <taxon>Actinomycetes</taxon>
        <taxon>Kitasatosporales</taxon>
        <taxon>Streptomycetaceae</taxon>
        <taxon>Streptomyces</taxon>
    </lineage>
</organism>
<proteinExistence type="predicted"/>
<dbReference type="EMBL" id="CP022685">
    <property type="protein sequence ID" value="ATL27845.1"/>
    <property type="molecule type" value="Genomic_DNA"/>
</dbReference>
<dbReference type="InterPro" id="IPR011990">
    <property type="entry name" value="TPR-like_helical_dom_sf"/>
</dbReference>
<dbReference type="Gene3D" id="1.25.40.10">
    <property type="entry name" value="Tetratricopeptide repeat domain"/>
    <property type="match status" value="1"/>
</dbReference>
<dbReference type="SUPFAM" id="SSF52540">
    <property type="entry name" value="P-loop containing nucleoside triphosphate hydrolases"/>
    <property type="match status" value="1"/>
</dbReference>
<dbReference type="PANTHER" id="PTHR47691:SF3">
    <property type="entry name" value="HTH-TYPE TRANSCRIPTIONAL REGULATOR RV0890C-RELATED"/>
    <property type="match status" value="1"/>
</dbReference>
<dbReference type="InterPro" id="IPR027417">
    <property type="entry name" value="P-loop_NTPase"/>
</dbReference>
<dbReference type="AlphaFoldDB" id="A0A291Q8N1"/>
<dbReference type="SUPFAM" id="SSF48452">
    <property type="entry name" value="TPR-like"/>
    <property type="match status" value="1"/>
</dbReference>
<dbReference type="PRINTS" id="PR00364">
    <property type="entry name" value="DISEASERSIST"/>
</dbReference>
<protein>
    <submittedName>
        <fullName evidence="2">Transcriptional regulator, SARP family</fullName>
    </submittedName>
</protein>
<dbReference type="Proteomes" id="UP000221011">
    <property type="component" value="Chromosome"/>
</dbReference>
<dbReference type="GO" id="GO:0043531">
    <property type="term" value="F:ADP binding"/>
    <property type="evidence" value="ECO:0007669"/>
    <property type="project" value="InterPro"/>
</dbReference>
<dbReference type="PANTHER" id="PTHR47691">
    <property type="entry name" value="REGULATOR-RELATED"/>
    <property type="match status" value="1"/>
</dbReference>
<gene>
    <name evidence="2" type="ORF">KY5_2827</name>
</gene>
<dbReference type="KEGG" id="sfk:KY5_2827"/>
<reference evidence="2 3" key="1">
    <citation type="submission" date="2017-08" db="EMBL/GenBank/DDBJ databases">
        <title>Complete Genome Sequence of Streptomyces formicae KY5, the formicamycin producer.</title>
        <authorList>
            <person name="Holmes N.A."/>
            <person name="Devine R."/>
            <person name="Qin Z."/>
            <person name="Seipke R.F."/>
            <person name="Wilkinson B."/>
            <person name="Hutchings M.I."/>
        </authorList>
    </citation>
    <scope>NUCLEOTIDE SEQUENCE [LARGE SCALE GENOMIC DNA]</scope>
    <source>
        <strain evidence="2 3">KY5</strain>
    </source>
</reference>
<sequence>MAIEVAALAASGATSTVVGLAVTEAWTQARTRLTRLFSRRQRQGGDPQTDTDTDTDDVEQLRSAVAQLADSLQSDSPHAVGDCADQLRRRIRHALRQGSETAQELVDLLSDMRGSAGEPPSDPPISYHVPEALRRPGPPSQVPALRHHFINRSDELAVLNGQFDWGADPSHVDVRVLAGPPGVGKSALAHYWAHARRTREHFSDGRLYVDFAALRNHAGADVTEAVGHCLRSLGVADAHLPPSLGERTALFRDRTADLRVLLVLDDVSSPAQVRALIPNGPGSAVLATSTAKLGELTLDGARPLPLEPLTGAAGLLLLADRCGQERVAADPEAAERVVGLCSGLPVALHVAAARLVNEPRLTLDALAAELTDDGRRLSALSVGGESPVSAVLDSAYRQLSADLAHGYRLLGWIPGPTFDAATAAAATGQDLESAQVLLDVLEDMSLVELTEERRYRFHGLVRLHARERAGVEEPFGTGLAVTERVLTHYLLLTALADRSERADRLRVADLRTLLAEQPDPFAAPNGPRPLDWLAAERANIMAVLRAADEPALHTPGWQLAECFTVLFLHHRHLGDWRESLELGARYAAAAVAPAAEARLRSLLSRPLMDTGEHERAQRELATARSCAEIADDPVLYASVLEFSGRYWDRFDPDRAVAAYRRSMELNAQGGEPRGAAIAAFFLGRAQDARGDHDEAVDTLSRARTDLLALPTPDRRMAARATAALGRALDNLGRTGEAVPILREAAHTLELVEGHAYEAEALLDLVSIAERPGADRSTLRDDLTRAISLHTKMGSPLAEGLRERLRRSADRD</sequence>
<dbReference type="RefSeq" id="WP_098242601.1">
    <property type="nucleotide sequence ID" value="NZ_CP022685.1"/>
</dbReference>
<keyword evidence="3" id="KW-1185">Reference proteome</keyword>
<accession>A0A291Q8N1</accession>